<evidence type="ECO:0000313" key="2">
    <source>
        <dbReference type="EMBL" id="KIM61555.1"/>
    </source>
</evidence>
<dbReference type="InParanoid" id="A0A0C3DLL4"/>
<dbReference type="Proteomes" id="UP000053989">
    <property type="component" value="Unassembled WGS sequence"/>
</dbReference>
<keyword evidence="3" id="KW-1185">Reference proteome</keyword>
<accession>A0A0C3DLL4</accession>
<organism evidence="2 3">
    <name type="scientific">Scleroderma citrinum Foug A</name>
    <dbReference type="NCBI Taxonomy" id="1036808"/>
    <lineage>
        <taxon>Eukaryota</taxon>
        <taxon>Fungi</taxon>
        <taxon>Dikarya</taxon>
        <taxon>Basidiomycota</taxon>
        <taxon>Agaricomycotina</taxon>
        <taxon>Agaricomycetes</taxon>
        <taxon>Agaricomycetidae</taxon>
        <taxon>Boletales</taxon>
        <taxon>Sclerodermatineae</taxon>
        <taxon>Sclerodermataceae</taxon>
        <taxon>Scleroderma</taxon>
    </lineage>
</organism>
<dbReference type="AlphaFoldDB" id="A0A0C3DLL4"/>
<proteinExistence type="predicted"/>
<feature type="compositionally biased region" description="Polar residues" evidence="1">
    <location>
        <begin position="11"/>
        <end position="22"/>
    </location>
</feature>
<reference evidence="2 3" key="1">
    <citation type="submission" date="2014-04" db="EMBL/GenBank/DDBJ databases">
        <authorList>
            <consortium name="DOE Joint Genome Institute"/>
            <person name="Kuo A."/>
            <person name="Kohler A."/>
            <person name="Nagy L.G."/>
            <person name="Floudas D."/>
            <person name="Copeland A."/>
            <person name="Barry K.W."/>
            <person name="Cichocki N."/>
            <person name="Veneault-Fourrey C."/>
            <person name="LaButti K."/>
            <person name="Lindquist E.A."/>
            <person name="Lipzen A."/>
            <person name="Lundell T."/>
            <person name="Morin E."/>
            <person name="Murat C."/>
            <person name="Sun H."/>
            <person name="Tunlid A."/>
            <person name="Henrissat B."/>
            <person name="Grigoriev I.V."/>
            <person name="Hibbett D.S."/>
            <person name="Martin F."/>
            <person name="Nordberg H.P."/>
            <person name="Cantor M.N."/>
            <person name="Hua S.X."/>
        </authorList>
    </citation>
    <scope>NUCLEOTIDE SEQUENCE [LARGE SCALE GENOMIC DNA]</scope>
    <source>
        <strain evidence="2 3">Foug A</strain>
    </source>
</reference>
<evidence type="ECO:0000256" key="1">
    <source>
        <dbReference type="SAM" id="MobiDB-lite"/>
    </source>
</evidence>
<name>A0A0C3DLL4_9AGAM</name>
<dbReference type="EMBL" id="KN822051">
    <property type="protein sequence ID" value="KIM61555.1"/>
    <property type="molecule type" value="Genomic_DNA"/>
</dbReference>
<dbReference type="HOGENOM" id="CLU_3070051_0_0_1"/>
<feature type="region of interest" description="Disordered" evidence="1">
    <location>
        <begin position="1"/>
        <end position="41"/>
    </location>
</feature>
<reference evidence="3" key="2">
    <citation type="submission" date="2015-01" db="EMBL/GenBank/DDBJ databases">
        <title>Evolutionary Origins and Diversification of the Mycorrhizal Mutualists.</title>
        <authorList>
            <consortium name="DOE Joint Genome Institute"/>
            <consortium name="Mycorrhizal Genomics Consortium"/>
            <person name="Kohler A."/>
            <person name="Kuo A."/>
            <person name="Nagy L.G."/>
            <person name="Floudas D."/>
            <person name="Copeland A."/>
            <person name="Barry K.W."/>
            <person name="Cichocki N."/>
            <person name="Veneault-Fourrey C."/>
            <person name="LaButti K."/>
            <person name="Lindquist E.A."/>
            <person name="Lipzen A."/>
            <person name="Lundell T."/>
            <person name="Morin E."/>
            <person name="Murat C."/>
            <person name="Riley R."/>
            <person name="Ohm R."/>
            <person name="Sun H."/>
            <person name="Tunlid A."/>
            <person name="Henrissat B."/>
            <person name="Grigoriev I.V."/>
            <person name="Hibbett D.S."/>
            <person name="Martin F."/>
        </authorList>
    </citation>
    <scope>NUCLEOTIDE SEQUENCE [LARGE SCALE GENOMIC DNA]</scope>
    <source>
        <strain evidence="3">Foug A</strain>
    </source>
</reference>
<sequence>MAMCTSDSHRVNNSQRKSNTHPWNERVTLDPRNRPPSQPSKLAITVVWDSIIS</sequence>
<gene>
    <name evidence="2" type="ORF">SCLCIDRAFT_1216039</name>
</gene>
<feature type="compositionally biased region" description="Basic and acidic residues" evidence="1">
    <location>
        <begin position="23"/>
        <end position="33"/>
    </location>
</feature>
<evidence type="ECO:0000313" key="3">
    <source>
        <dbReference type="Proteomes" id="UP000053989"/>
    </source>
</evidence>
<protein>
    <submittedName>
        <fullName evidence="2">Uncharacterized protein</fullName>
    </submittedName>
</protein>